<dbReference type="GO" id="GO:0005524">
    <property type="term" value="F:ATP binding"/>
    <property type="evidence" value="ECO:0007669"/>
    <property type="project" value="InterPro"/>
</dbReference>
<keyword evidence="2 4" id="KW-0378">Hydrolase</keyword>
<dbReference type="InterPro" id="IPR041699">
    <property type="entry name" value="AAA_32"/>
</dbReference>
<dbReference type="InterPro" id="IPR020568">
    <property type="entry name" value="Ribosomal_Su5_D2-typ_SF"/>
</dbReference>
<evidence type="ECO:0000256" key="2">
    <source>
        <dbReference type="ARBA" id="ARBA00022801"/>
    </source>
</evidence>
<dbReference type="Proteomes" id="UP000050700">
    <property type="component" value="Unassembled WGS sequence"/>
</dbReference>
<evidence type="ECO:0000256" key="4">
    <source>
        <dbReference type="PROSITE-ProRule" id="PRU01122"/>
    </source>
</evidence>
<dbReference type="PANTHER" id="PTHR10046">
    <property type="entry name" value="ATP DEPENDENT LON PROTEASE FAMILY MEMBER"/>
    <property type="match status" value="1"/>
</dbReference>
<dbReference type="PATRIC" id="fig|727.582.peg.993"/>
<dbReference type="EMBL" id="JMQP01000002">
    <property type="protein sequence ID" value="KIS35476.1"/>
    <property type="molecule type" value="Genomic_DNA"/>
</dbReference>
<dbReference type="PROSITE" id="PS51786">
    <property type="entry name" value="LON_PROTEOLYTIC"/>
    <property type="match status" value="1"/>
</dbReference>
<feature type="active site" evidence="4">
    <location>
        <position position="498"/>
    </location>
</feature>
<evidence type="ECO:0000313" key="7">
    <source>
        <dbReference type="Proteomes" id="UP000050700"/>
    </source>
</evidence>
<comment type="caution">
    <text evidence="6">The sequence shown here is derived from an EMBL/GenBank/DDBJ whole genome shotgun (WGS) entry which is preliminary data.</text>
</comment>
<dbReference type="InterPro" id="IPR008269">
    <property type="entry name" value="Lon_proteolytic"/>
</dbReference>
<dbReference type="Gene3D" id="3.40.50.300">
    <property type="entry name" value="P-loop containing nucleotide triphosphate hydrolases"/>
    <property type="match status" value="1"/>
</dbReference>
<gene>
    <name evidence="6" type="ORF">NTHI1209_01083</name>
</gene>
<reference evidence="6 7" key="1">
    <citation type="submission" date="2014-05" db="EMBL/GenBank/DDBJ databases">
        <title>Methylome analysis of the phasevarions of Haemophilus influenzae.</title>
        <authorList>
            <person name="Atack J.M."/>
            <person name="Fox K.L."/>
            <person name="Power P.M."/>
            <person name="Clark T."/>
            <person name="Jurcisek J."/>
            <person name="Korlach J."/>
            <person name="Bakaletz L.O."/>
            <person name="Jennings M.P."/>
        </authorList>
    </citation>
    <scope>NUCLEOTIDE SEQUENCE [LARGE SCALE GENOMIC DNA]</scope>
    <source>
        <strain evidence="6 7">1209</strain>
    </source>
</reference>
<name>A0A158SX82_HAEIF</name>
<dbReference type="AlphaFoldDB" id="A0A158SX82"/>
<dbReference type="EC" id="3.4.21.53" evidence="4"/>
<keyword evidence="1 4" id="KW-0645">Protease</keyword>
<comment type="catalytic activity">
    <reaction evidence="4">
        <text>Hydrolysis of proteins in presence of ATP.</text>
        <dbReference type="EC" id="3.4.21.53"/>
    </reaction>
</comment>
<evidence type="ECO:0000256" key="1">
    <source>
        <dbReference type="ARBA" id="ARBA00022670"/>
    </source>
</evidence>
<evidence type="ECO:0000256" key="3">
    <source>
        <dbReference type="ARBA" id="ARBA00022825"/>
    </source>
</evidence>
<dbReference type="GO" id="GO:0004176">
    <property type="term" value="F:ATP-dependent peptidase activity"/>
    <property type="evidence" value="ECO:0007669"/>
    <property type="project" value="UniProtKB-UniRule"/>
</dbReference>
<dbReference type="Pfam" id="PF13654">
    <property type="entry name" value="AAA_32"/>
    <property type="match status" value="1"/>
</dbReference>
<dbReference type="InterPro" id="IPR027065">
    <property type="entry name" value="Lon_Prtase"/>
</dbReference>
<proteinExistence type="inferred from homology"/>
<feature type="active site" evidence="4">
    <location>
        <position position="455"/>
    </location>
</feature>
<feature type="domain" description="Lon proteolytic" evidence="5">
    <location>
        <begin position="363"/>
        <end position="560"/>
    </location>
</feature>
<dbReference type="Gene3D" id="3.30.230.10">
    <property type="match status" value="1"/>
</dbReference>
<dbReference type="SUPFAM" id="SSF54211">
    <property type="entry name" value="Ribosomal protein S5 domain 2-like"/>
    <property type="match status" value="1"/>
</dbReference>
<dbReference type="GO" id="GO:0006508">
    <property type="term" value="P:proteolysis"/>
    <property type="evidence" value="ECO:0007669"/>
    <property type="project" value="UniProtKB-KW"/>
</dbReference>
<accession>A0A158SX82</accession>
<dbReference type="GO" id="GO:0004252">
    <property type="term" value="F:serine-type endopeptidase activity"/>
    <property type="evidence" value="ECO:0007669"/>
    <property type="project" value="UniProtKB-UniRule"/>
</dbReference>
<dbReference type="Pfam" id="PF05362">
    <property type="entry name" value="Lon_C"/>
    <property type="match status" value="1"/>
</dbReference>
<keyword evidence="3 4" id="KW-0720">Serine protease</keyword>
<dbReference type="InterPro" id="IPR008268">
    <property type="entry name" value="Peptidase_S16_AS"/>
</dbReference>
<comment type="similarity">
    <text evidence="4">Belongs to the peptidase S16 family.</text>
</comment>
<dbReference type="InterPro" id="IPR027417">
    <property type="entry name" value="P-loop_NTPase"/>
</dbReference>
<evidence type="ECO:0000259" key="5">
    <source>
        <dbReference type="PROSITE" id="PS51786"/>
    </source>
</evidence>
<dbReference type="PRINTS" id="PR00830">
    <property type="entry name" value="ENDOLAPTASE"/>
</dbReference>
<sequence>MVNFSRKRLAVSSLFSQQQAIQQSLNWQTLQPDLVIQDFPLEPVNFWALQPNATQGIDLFLRHPTRSLLMMKVGEPVEYAELLQNFISQNHHKVRSIFGVNYVIEQGDSFSFPHVYTEPAKSLDDNFASQGEALSALYCDQFQLFGSFRIHPSSQDIQLVPGLVHKANGGVLILSAATLLSQFDLWGRLKQILQTQTFDWYSAHPFKNLPCDIPSYALNLKVIVLGNRTELASLAELEENLYSFADYAEIESYISVAEVEEQKTWAGYVQQMAQEQNIELDFLALNKLYQLLVRESENRFLINASPLKLKEILQDASTFAEKTALSAVDFEGIFQQKLAQYGFLKEQTYADILNEQVYVETQGEIVGQINGLSVIEYPGTPVCFGEPSRISCIVQFGDGEVIDVERKNELAGNIHGKGMMIAQACLSNILDLPSQLPFSASLVFEQSYGEIDGDSASLAIFCVLASALADLPLPQHIAITGSIDQFGLVHSVGGVNDKIEGFFTICQRRGLTGKQGVIIPMTTIQQLSLSDDVKSAVKNGEFFIYPVEDIYQACELLFGRDLLDENKDYTEKTEPLSRLIQRRIEGRADSERKSFWHFFRS</sequence>
<dbReference type="GO" id="GO:0030163">
    <property type="term" value="P:protein catabolic process"/>
    <property type="evidence" value="ECO:0007669"/>
    <property type="project" value="InterPro"/>
</dbReference>
<evidence type="ECO:0000313" key="6">
    <source>
        <dbReference type="EMBL" id="KIS35476.1"/>
    </source>
</evidence>
<protein>
    <recommendedName>
        <fullName evidence="4">endopeptidase La</fullName>
        <ecNumber evidence="4">3.4.21.53</ecNumber>
    </recommendedName>
</protein>
<organism evidence="6 7">
    <name type="scientific">Haemophilus influenzae</name>
    <dbReference type="NCBI Taxonomy" id="727"/>
    <lineage>
        <taxon>Bacteria</taxon>
        <taxon>Pseudomonadati</taxon>
        <taxon>Pseudomonadota</taxon>
        <taxon>Gammaproteobacteria</taxon>
        <taxon>Pasteurellales</taxon>
        <taxon>Pasteurellaceae</taxon>
        <taxon>Haemophilus</taxon>
    </lineage>
</organism>
<dbReference type="InterPro" id="IPR014721">
    <property type="entry name" value="Ribsml_uS5_D2-typ_fold_subgr"/>
</dbReference>
<dbReference type="PROSITE" id="PS01046">
    <property type="entry name" value="LON_SER"/>
    <property type="match status" value="1"/>
</dbReference>